<keyword evidence="1" id="KW-1133">Transmembrane helix</keyword>
<evidence type="ECO:0000313" key="2">
    <source>
        <dbReference type="Proteomes" id="UP000887565"/>
    </source>
</evidence>
<evidence type="ECO:0000256" key="1">
    <source>
        <dbReference type="SAM" id="Phobius"/>
    </source>
</evidence>
<keyword evidence="1" id="KW-0472">Membrane</keyword>
<organism evidence="2 3">
    <name type="scientific">Romanomermis culicivorax</name>
    <name type="common">Nematode worm</name>
    <dbReference type="NCBI Taxonomy" id="13658"/>
    <lineage>
        <taxon>Eukaryota</taxon>
        <taxon>Metazoa</taxon>
        <taxon>Ecdysozoa</taxon>
        <taxon>Nematoda</taxon>
        <taxon>Enoplea</taxon>
        <taxon>Dorylaimia</taxon>
        <taxon>Mermithida</taxon>
        <taxon>Mermithoidea</taxon>
        <taxon>Mermithidae</taxon>
        <taxon>Romanomermis</taxon>
    </lineage>
</organism>
<keyword evidence="2" id="KW-1185">Reference proteome</keyword>
<dbReference type="AlphaFoldDB" id="A0A915IPT3"/>
<feature type="transmembrane region" description="Helical" evidence="1">
    <location>
        <begin position="33"/>
        <end position="56"/>
    </location>
</feature>
<protein>
    <submittedName>
        <fullName evidence="3">Uncharacterized protein</fullName>
    </submittedName>
</protein>
<reference evidence="3" key="1">
    <citation type="submission" date="2022-11" db="UniProtKB">
        <authorList>
            <consortium name="WormBaseParasite"/>
        </authorList>
    </citation>
    <scope>IDENTIFICATION</scope>
</reference>
<dbReference type="Proteomes" id="UP000887565">
    <property type="component" value="Unplaced"/>
</dbReference>
<evidence type="ECO:0000313" key="3">
    <source>
        <dbReference type="WBParaSite" id="nRc.2.0.1.t15885-RA"/>
    </source>
</evidence>
<keyword evidence="1" id="KW-0812">Transmembrane</keyword>
<dbReference type="WBParaSite" id="nRc.2.0.1.t15885-RA">
    <property type="protein sequence ID" value="nRc.2.0.1.t15885-RA"/>
    <property type="gene ID" value="nRc.2.0.1.g15885"/>
</dbReference>
<sequence length="93" mass="10947">MDSTTILMQFSRLEYKRDLTGLPNLPWNVKGVMHFQILILFVFNRNFSILNFLLAAMTKKIVESKFDQCYFFTIGPIKDRDIDAEMPAFRYGN</sequence>
<name>A0A915IPT3_ROMCU</name>
<proteinExistence type="predicted"/>
<accession>A0A915IPT3</accession>